<dbReference type="PANTHER" id="PTHR36919">
    <property type="entry name" value="BLR1215 PROTEIN"/>
    <property type="match status" value="1"/>
</dbReference>
<reference evidence="3 4" key="1">
    <citation type="journal article" date="2015" name="G3 (Bethesda)">
        <title>Insights into Ongoing Evolution of the Hexachlorocyclohexane Catabolic Pathway from Comparative Genomics of Ten Sphingomonadaceae Strains.</title>
        <authorList>
            <person name="Pearce S.L."/>
            <person name="Oakeshott J.G."/>
            <person name="Pandey G."/>
        </authorList>
    </citation>
    <scope>NUCLEOTIDE SEQUENCE [LARGE SCALE GENOMIC DNA]</scope>
    <source>
        <strain evidence="3 4">LL02</strain>
    </source>
</reference>
<proteinExistence type="predicted"/>
<dbReference type="InterPro" id="IPR019223">
    <property type="entry name" value="DUF2147"/>
</dbReference>
<feature type="chain" id="PRO_5005291354" description="DUF2147 domain-containing protein" evidence="1">
    <location>
        <begin position="29"/>
        <end position="149"/>
    </location>
</feature>
<evidence type="ECO:0000259" key="2">
    <source>
        <dbReference type="Pfam" id="PF09917"/>
    </source>
</evidence>
<dbReference type="Pfam" id="PF09917">
    <property type="entry name" value="DUF2147"/>
    <property type="match status" value="1"/>
</dbReference>
<feature type="signal peptide" evidence="1">
    <location>
        <begin position="1"/>
        <end position="28"/>
    </location>
</feature>
<dbReference type="OrthoDB" id="9811671at2"/>
<comment type="caution">
    <text evidence="3">The sequence shown here is derived from an EMBL/GenBank/DDBJ whole genome shotgun (WGS) entry which is preliminary data.</text>
</comment>
<dbReference type="PATRIC" id="fig|1114963.3.peg.4794"/>
<organism evidence="3 4">
    <name type="scientific">Novosphingobium barchaimii LL02</name>
    <dbReference type="NCBI Taxonomy" id="1114963"/>
    <lineage>
        <taxon>Bacteria</taxon>
        <taxon>Pseudomonadati</taxon>
        <taxon>Pseudomonadota</taxon>
        <taxon>Alphaproteobacteria</taxon>
        <taxon>Sphingomonadales</taxon>
        <taxon>Sphingomonadaceae</taxon>
        <taxon>Novosphingobium</taxon>
    </lineage>
</organism>
<dbReference type="PANTHER" id="PTHR36919:SF2">
    <property type="entry name" value="BLL6627 PROTEIN"/>
    <property type="match status" value="1"/>
</dbReference>
<keyword evidence="1" id="KW-0732">Signal</keyword>
<dbReference type="Gene3D" id="2.40.128.520">
    <property type="match status" value="1"/>
</dbReference>
<dbReference type="RefSeq" id="WP_059153515.1">
    <property type="nucleotide sequence ID" value="NZ_KQ130460.1"/>
</dbReference>
<name>A0A0J7XGG9_9SPHN</name>
<dbReference type="Proteomes" id="UP000052268">
    <property type="component" value="Unassembled WGS sequence"/>
</dbReference>
<feature type="domain" description="DUF2147" evidence="2">
    <location>
        <begin position="36"/>
        <end position="147"/>
    </location>
</feature>
<evidence type="ECO:0000313" key="3">
    <source>
        <dbReference type="EMBL" id="KMS50882.1"/>
    </source>
</evidence>
<evidence type="ECO:0000256" key="1">
    <source>
        <dbReference type="SAM" id="SignalP"/>
    </source>
</evidence>
<accession>A0A0J7XGG9</accession>
<sequence length="149" mass="15687">MHVMKPLALALVAAAPIAITCVSVPALAADASSVLGTWRTPSKNGVVEIARCGGSICGKLISSDHIKTNSELKDVNNKDTAKRDRKLKGLQIVGGFKLDGGAWTGGSIYNPEDGGTYKATITPAGPDSLKLKGCIVWPLCKTQTWNRIK</sequence>
<keyword evidence="4" id="KW-1185">Reference proteome</keyword>
<dbReference type="EMBL" id="JACU01000014">
    <property type="protein sequence ID" value="KMS50882.1"/>
    <property type="molecule type" value="Genomic_DNA"/>
</dbReference>
<dbReference type="AlphaFoldDB" id="A0A0J7XGG9"/>
<protein>
    <recommendedName>
        <fullName evidence="2">DUF2147 domain-containing protein</fullName>
    </recommendedName>
</protein>
<evidence type="ECO:0000313" key="4">
    <source>
        <dbReference type="Proteomes" id="UP000052268"/>
    </source>
</evidence>
<gene>
    <name evidence="3" type="ORF">V474_05750</name>
</gene>